<organism evidence="1 2">
    <name type="scientific">Pseudomonas morbosilactucae</name>
    <dbReference type="NCBI Taxonomy" id="2938197"/>
    <lineage>
        <taxon>Bacteria</taxon>
        <taxon>Pseudomonadati</taxon>
        <taxon>Pseudomonadota</taxon>
        <taxon>Gammaproteobacteria</taxon>
        <taxon>Pseudomonadales</taxon>
        <taxon>Pseudomonadaceae</taxon>
        <taxon>Pseudomonas</taxon>
    </lineage>
</organism>
<name>A0A9X1Z0U2_9PSED</name>
<evidence type="ECO:0000313" key="2">
    <source>
        <dbReference type="Proteomes" id="UP001155059"/>
    </source>
</evidence>
<dbReference type="EMBL" id="JALQCW010000087">
    <property type="protein sequence ID" value="MCK9801529.1"/>
    <property type="molecule type" value="Genomic_DNA"/>
</dbReference>
<dbReference type="AlphaFoldDB" id="A0A9X1Z0U2"/>
<dbReference type="RefSeq" id="WP_268266896.1">
    <property type="nucleotide sequence ID" value="NZ_JALQCW010000087.1"/>
</dbReference>
<sequence length="111" mass="12359">MSTEKPASSTPVPVLLEANQQIVLPGPVALEALREIEYILISLRKISDHALFNPEFDFDAATAGFVVDGQVRNRLAKVRKLLSERFDNSLGADDMGDIERYVEDLAFWKPA</sequence>
<proteinExistence type="predicted"/>
<gene>
    <name evidence="1" type="ORF">M1B34_28635</name>
</gene>
<accession>A0A9X1Z0U2</accession>
<reference evidence="1 2" key="1">
    <citation type="journal article" date="2022" name="Int. J. Syst. Evol. Microbiol.">
        <title>Pseudomonas aegrilactucae sp. nov. and Pseudomonas morbosilactucae sp. nov., pathogens causing bacterial rot of lettuce in Japan.</title>
        <authorList>
            <person name="Sawada H."/>
            <person name="Fujikawa T."/>
            <person name="Satou M."/>
        </authorList>
    </citation>
    <scope>NUCLEOTIDE SEQUENCE [LARGE SCALE GENOMIC DNA]</scope>
    <source>
        <strain evidence="1 2">MAFF 302030</strain>
    </source>
</reference>
<comment type="caution">
    <text evidence="1">The sequence shown here is derived from an EMBL/GenBank/DDBJ whole genome shotgun (WGS) entry which is preliminary data.</text>
</comment>
<evidence type="ECO:0000313" key="1">
    <source>
        <dbReference type="EMBL" id="MCK9801529.1"/>
    </source>
</evidence>
<protein>
    <submittedName>
        <fullName evidence="1">Uncharacterized protein</fullName>
    </submittedName>
</protein>
<reference evidence="1 2" key="2">
    <citation type="journal article" date="2023" name="Plant Pathol.">
        <title>Dismantling and reorganizing Pseudomonas marginalis sensu#lato.</title>
        <authorList>
            <person name="Sawada H."/>
            <person name="Fujikawa T."/>
            <person name="Satou M."/>
        </authorList>
    </citation>
    <scope>NUCLEOTIDE SEQUENCE [LARGE SCALE GENOMIC DNA]</scope>
    <source>
        <strain evidence="1 2">MAFF 302030</strain>
    </source>
</reference>
<dbReference type="Proteomes" id="UP001155059">
    <property type="component" value="Unassembled WGS sequence"/>
</dbReference>